<dbReference type="PANTHER" id="PTHR43649">
    <property type="entry name" value="ARABINOSE-BINDING PROTEIN-RELATED"/>
    <property type="match status" value="1"/>
</dbReference>
<reference evidence="6" key="1">
    <citation type="submission" date="2023-07" db="EMBL/GenBank/DDBJ databases">
        <title>30 novel species of actinomycetes from the DSMZ collection.</title>
        <authorList>
            <person name="Nouioui I."/>
        </authorList>
    </citation>
    <scope>NUCLEOTIDE SEQUENCE [LARGE SCALE GENOMIC DNA]</scope>
    <source>
        <strain evidence="6">DSM 45834</strain>
    </source>
</reference>
<feature type="signal peptide" evidence="4">
    <location>
        <begin position="1"/>
        <end position="21"/>
    </location>
</feature>
<comment type="caution">
    <text evidence="5">The sequence shown here is derived from an EMBL/GenBank/DDBJ whole genome shotgun (WGS) entry which is preliminary data.</text>
</comment>
<sequence length="462" mass="48325">MTTRTRTIAVLAAALLGLVSACGGGQSAAPADNAIKVWTLENLPDRLEAQKVLAQRFTQATGITVDLVGVDEDQFQQLIRSSSASDALPDVVGAVPLAAVRSLAADQLLDTDATGKIVTDLQPGTFSPRALELTRDGDAQLAVPSDGWAQLLLYRKDLLTAAGLPIPRNYADFAAAAKALNKDGVAGFVGATAAGDAFTQQTFEHVALANNCELVDAAGTVTLDSPQCQASFAFYDDLVRTASVPGAQDADTTRATYFAGKAATMIWSSFILDELAGLRADAAPSCPECAADPRFLVDNTGVVTALSGPDSTEPAQFGEIVSWTVVAGAAADPATRFVEFMMNDGYPDWLGFAPEGKIPARTGTPQEPEKFSTLWRTLPAGVDTKKPLAEFYPPDVLDGLAGSLDTFRRWGFTQGQGQLVGATLGELPVPQAVAAMTSGEVDAAQAAKQADDAVTELQKSLR</sequence>
<evidence type="ECO:0000256" key="1">
    <source>
        <dbReference type="ARBA" id="ARBA00008520"/>
    </source>
</evidence>
<dbReference type="InterPro" id="IPR006059">
    <property type="entry name" value="SBP"/>
</dbReference>
<evidence type="ECO:0000256" key="2">
    <source>
        <dbReference type="ARBA" id="ARBA00022448"/>
    </source>
</evidence>
<evidence type="ECO:0000313" key="6">
    <source>
        <dbReference type="Proteomes" id="UP001183202"/>
    </source>
</evidence>
<organism evidence="5 6">
    <name type="scientific">Pseudonocardia charpentierae</name>
    <dbReference type="NCBI Taxonomy" id="3075545"/>
    <lineage>
        <taxon>Bacteria</taxon>
        <taxon>Bacillati</taxon>
        <taxon>Actinomycetota</taxon>
        <taxon>Actinomycetes</taxon>
        <taxon>Pseudonocardiales</taxon>
        <taxon>Pseudonocardiaceae</taxon>
        <taxon>Pseudonocardia</taxon>
    </lineage>
</organism>
<evidence type="ECO:0000256" key="4">
    <source>
        <dbReference type="SAM" id="SignalP"/>
    </source>
</evidence>
<proteinExistence type="inferred from homology"/>
<keyword evidence="3 4" id="KW-0732">Signal</keyword>
<accession>A0ABU2NBU7</accession>
<dbReference type="RefSeq" id="WP_311557727.1">
    <property type="nucleotide sequence ID" value="NZ_JAVREJ010000012.1"/>
</dbReference>
<evidence type="ECO:0000313" key="5">
    <source>
        <dbReference type="EMBL" id="MDT0351425.1"/>
    </source>
</evidence>
<gene>
    <name evidence="5" type="ORF">RM445_17985</name>
</gene>
<feature type="chain" id="PRO_5047454713" evidence="4">
    <location>
        <begin position="22"/>
        <end position="462"/>
    </location>
</feature>
<dbReference type="InterPro" id="IPR050490">
    <property type="entry name" value="Bact_solute-bd_prot1"/>
</dbReference>
<dbReference type="EMBL" id="JAVREJ010000012">
    <property type="protein sequence ID" value="MDT0351425.1"/>
    <property type="molecule type" value="Genomic_DNA"/>
</dbReference>
<keyword evidence="2" id="KW-0813">Transport</keyword>
<name>A0ABU2NBU7_9PSEU</name>
<dbReference type="Pfam" id="PF01547">
    <property type="entry name" value="SBP_bac_1"/>
    <property type="match status" value="1"/>
</dbReference>
<dbReference type="Proteomes" id="UP001183202">
    <property type="component" value="Unassembled WGS sequence"/>
</dbReference>
<dbReference type="PROSITE" id="PS51257">
    <property type="entry name" value="PROKAR_LIPOPROTEIN"/>
    <property type="match status" value="1"/>
</dbReference>
<protein>
    <submittedName>
        <fullName evidence="5">Extracellular solute-binding protein</fullName>
    </submittedName>
</protein>
<comment type="similarity">
    <text evidence="1">Belongs to the bacterial solute-binding protein 1 family.</text>
</comment>
<evidence type="ECO:0000256" key="3">
    <source>
        <dbReference type="ARBA" id="ARBA00022729"/>
    </source>
</evidence>
<dbReference type="Gene3D" id="3.40.190.10">
    <property type="entry name" value="Periplasmic binding protein-like II"/>
    <property type="match status" value="1"/>
</dbReference>
<dbReference type="SUPFAM" id="SSF53850">
    <property type="entry name" value="Periplasmic binding protein-like II"/>
    <property type="match status" value="1"/>
</dbReference>
<dbReference type="PANTHER" id="PTHR43649:SF34">
    <property type="entry name" value="ABC TRANSPORTER PERIPLASMIC-BINDING PROTEIN YCJN-RELATED"/>
    <property type="match status" value="1"/>
</dbReference>
<keyword evidence="6" id="KW-1185">Reference proteome</keyword>